<dbReference type="InterPro" id="IPR044855">
    <property type="entry name" value="CoA-Trfase_III_dom3_sf"/>
</dbReference>
<dbReference type="Gene3D" id="3.40.50.10540">
    <property type="entry name" value="Crotonobetainyl-coa:carnitine coa-transferase, domain 1"/>
    <property type="match status" value="1"/>
</dbReference>
<dbReference type="PANTHER" id="PTHR48228:SF5">
    <property type="entry name" value="ALPHA-METHYLACYL-COA RACEMASE"/>
    <property type="match status" value="1"/>
</dbReference>
<name>A0A1I8C095_MELHA</name>
<dbReference type="InterPro" id="IPR050509">
    <property type="entry name" value="CoA-transferase_III"/>
</dbReference>
<dbReference type="GO" id="GO:0008206">
    <property type="term" value="P:bile acid metabolic process"/>
    <property type="evidence" value="ECO:0007669"/>
    <property type="project" value="TreeGrafter"/>
</dbReference>
<keyword evidence="2" id="KW-1185">Reference proteome</keyword>
<protein>
    <submittedName>
        <fullName evidence="3">Uncharacterized protein</fullName>
    </submittedName>
</protein>
<dbReference type="Proteomes" id="UP000095281">
    <property type="component" value="Unplaced"/>
</dbReference>
<evidence type="ECO:0000313" key="3">
    <source>
        <dbReference type="WBParaSite" id="MhA1_Contig806.frz3.gene6"/>
    </source>
</evidence>
<dbReference type="AlphaFoldDB" id="A0A1I8C095"/>
<evidence type="ECO:0000313" key="2">
    <source>
        <dbReference type="Proteomes" id="UP000095281"/>
    </source>
</evidence>
<dbReference type="Gene3D" id="3.30.1540.10">
    <property type="entry name" value="formyl-coa transferase, domain 3"/>
    <property type="match status" value="1"/>
</dbReference>
<organism evidence="2 3">
    <name type="scientific">Meloidogyne hapla</name>
    <name type="common">Root-knot nematode worm</name>
    <dbReference type="NCBI Taxonomy" id="6305"/>
    <lineage>
        <taxon>Eukaryota</taxon>
        <taxon>Metazoa</taxon>
        <taxon>Ecdysozoa</taxon>
        <taxon>Nematoda</taxon>
        <taxon>Chromadorea</taxon>
        <taxon>Rhabditida</taxon>
        <taxon>Tylenchina</taxon>
        <taxon>Tylenchomorpha</taxon>
        <taxon>Tylenchoidea</taxon>
        <taxon>Meloidogynidae</taxon>
        <taxon>Meloidogyninae</taxon>
        <taxon>Meloidogyne</taxon>
    </lineage>
</organism>
<dbReference type="PANTHER" id="PTHR48228">
    <property type="entry name" value="SUCCINYL-COA--D-CITRAMALATE COA-TRANSFERASE"/>
    <property type="match status" value="1"/>
</dbReference>
<sequence length="357" mass="40127">MSTTKINNNNQSFLFGIKIIELVGLAPVPFCGLLLADFGASVILVINKSGKLANFDQRLCRGKEKILLDFKSSNDLKELKKLCLSSDVLLDPYRPGILEKLGLEPFDLLEKNPKLIIARLTGYGQTGPMANKAGHDINYVGLSGLLPTIVGKKNCSCLLWPPANLLADFAGGGLLVAYGIISAIFRREKIGKGCILDCSMTEGIAYLGTFINLYRSEGWMWDEEYSVFSGKCPVYRTYKTADGKWMAVGALEDKFQKELFETLCVEDFIFDLDKLTKEMEKIFASKTQKEWIKIFQDKDACVTPVLDMTDNNLQLFPQHYVRNSFQFDKENNCWVPRPAPKIMEIGNKELNKLKSKI</sequence>
<dbReference type="SUPFAM" id="SSF89796">
    <property type="entry name" value="CoA-transferase family III (CaiB/BaiF)"/>
    <property type="match status" value="1"/>
</dbReference>
<accession>A0A1I8C095</accession>
<dbReference type="InterPro" id="IPR003673">
    <property type="entry name" value="CoA-Trfase_fam_III"/>
</dbReference>
<dbReference type="InterPro" id="IPR023606">
    <property type="entry name" value="CoA-Trfase_III_dom_1_sf"/>
</dbReference>
<reference evidence="3" key="1">
    <citation type="submission" date="2016-11" db="UniProtKB">
        <authorList>
            <consortium name="WormBaseParasite"/>
        </authorList>
    </citation>
    <scope>IDENTIFICATION</scope>
</reference>
<dbReference type="GO" id="GO:0005739">
    <property type="term" value="C:mitochondrion"/>
    <property type="evidence" value="ECO:0007669"/>
    <property type="project" value="TreeGrafter"/>
</dbReference>
<comment type="similarity">
    <text evidence="1">Belongs to the CoA-transferase III family.</text>
</comment>
<dbReference type="OMA" id="CPFYGTY"/>
<dbReference type="Pfam" id="PF02515">
    <property type="entry name" value="CoA_transf_3"/>
    <property type="match status" value="1"/>
</dbReference>
<proteinExistence type="inferred from homology"/>
<evidence type="ECO:0000256" key="1">
    <source>
        <dbReference type="ARBA" id="ARBA00008383"/>
    </source>
</evidence>
<dbReference type="GO" id="GO:0008111">
    <property type="term" value="F:alpha-methylacyl-CoA racemase activity"/>
    <property type="evidence" value="ECO:0007669"/>
    <property type="project" value="TreeGrafter"/>
</dbReference>
<dbReference type="WBParaSite" id="MhA1_Contig806.frz3.gene6">
    <property type="protein sequence ID" value="MhA1_Contig806.frz3.gene6"/>
    <property type="gene ID" value="MhA1_Contig806.frz3.gene6"/>
</dbReference>